<reference evidence="2 3" key="1">
    <citation type="submission" date="2018-03" db="EMBL/GenBank/DDBJ databases">
        <title>Aquarubrobacter algicola gen. nov., sp. nov., a novel actinobacterium isolated from shallow eutrophic lake during the end of cyanobacterial harmful algal blooms.</title>
        <authorList>
            <person name="Chun S.J."/>
        </authorList>
    </citation>
    <scope>NUCLEOTIDE SEQUENCE [LARGE SCALE GENOMIC DNA]</scope>
    <source>
        <strain evidence="2 3">Seoho-28</strain>
    </source>
</reference>
<proteinExistence type="predicted"/>
<dbReference type="EMBL" id="PYYB01000001">
    <property type="protein sequence ID" value="PTL58396.1"/>
    <property type="molecule type" value="Genomic_DNA"/>
</dbReference>
<dbReference type="PANTHER" id="PTHR47197:SF3">
    <property type="entry name" value="DIHYDRO-HEME D1 DEHYDROGENASE"/>
    <property type="match status" value="1"/>
</dbReference>
<dbReference type="Proteomes" id="UP000240739">
    <property type="component" value="Unassembled WGS sequence"/>
</dbReference>
<evidence type="ECO:0000256" key="1">
    <source>
        <dbReference type="SAM" id="SignalP"/>
    </source>
</evidence>
<keyword evidence="1" id="KW-0732">Signal</keyword>
<dbReference type="RefSeq" id="WP_107566834.1">
    <property type="nucleotide sequence ID" value="NZ_PYYB01000001.1"/>
</dbReference>
<evidence type="ECO:0008006" key="4">
    <source>
        <dbReference type="Google" id="ProtNLM"/>
    </source>
</evidence>
<dbReference type="InterPro" id="IPR051200">
    <property type="entry name" value="Host-pathogen_enzymatic-act"/>
</dbReference>
<keyword evidence="3" id="KW-1185">Reference proteome</keyword>
<dbReference type="InterPro" id="IPR006311">
    <property type="entry name" value="TAT_signal"/>
</dbReference>
<dbReference type="InterPro" id="IPR011044">
    <property type="entry name" value="Quino_amine_DH_bsu"/>
</dbReference>
<feature type="chain" id="PRO_5039038121" description="YncE family protein" evidence="1">
    <location>
        <begin position="29"/>
        <end position="324"/>
    </location>
</feature>
<dbReference type="Gene3D" id="2.130.10.10">
    <property type="entry name" value="YVTN repeat-like/Quinoprotein amine dehydrogenase"/>
    <property type="match status" value="2"/>
</dbReference>
<protein>
    <recommendedName>
        <fullName evidence="4">YncE family protein</fullName>
    </recommendedName>
</protein>
<evidence type="ECO:0000313" key="2">
    <source>
        <dbReference type="EMBL" id="PTL58396.1"/>
    </source>
</evidence>
<feature type="signal peptide" evidence="1">
    <location>
        <begin position="1"/>
        <end position="28"/>
    </location>
</feature>
<dbReference type="SUPFAM" id="SSF50969">
    <property type="entry name" value="YVTN repeat-like/Quinoprotein amine dehydrogenase"/>
    <property type="match status" value="1"/>
</dbReference>
<name>A0A2T4UGM2_9ACTN</name>
<comment type="caution">
    <text evidence="2">The sequence shown here is derived from an EMBL/GenBank/DDBJ whole genome shotgun (WGS) entry which is preliminary data.</text>
</comment>
<dbReference type="InterPro" id="IPR015943">
    <property type="entry name" value="WD40/YVTN_repeat-like_dom_sf"/>
</dbReference>
<gene>
    <name evidence="2" type="ORF">C7Y72_01390</name>
</gene>
<organism evidence="2 3">
    <name type="scientific">Paraconexibacter algicola</name>
    <dbReference type="NCBI Taxonomy" id="2133960"/>
    <lineage>
        <taxon>Bacteria</taxon>
        <taxon>Bacillati</taxon>
        <taxon>Actinomycetota</taxon>
        <taxon>Thermoleophilia</taxon>
        <taxon>Solirubrobacterales</taxon>
        <taxon>Paraconexibacteraceae</taxon>
        <taxon>Paraconexibacter</taxon>
    </lineage>
</organism>
<evidence type="ECO:0000313" key="3">
    <source>
        <dbReference type="Proteomes" id="UP000240739"/>
    </source>
</evidence>
<dbReference type="PANTHER" id="PTHR47197">
    <property type="entry name" value="PROTEIN NIRF"/>
    <property type="match status" value="1"/>
</dbReference>
<dbReference type="AlphaFoldDB" id="A0A2T4UGM2"/>
<dbReference type="OrthoDB" id="9766019at2"/>
<sequence>MSSTRREALGAAVAGATGLLAAPAVAPAAAPTAPATIVAARSVTVRRGVAIAASRDGRTLVVAHDRRRTIALIGRGGRADRLVDVGGQPVEVAVSPDGRRIAVSTAAWDQPGLVMVDPVAARTLRRADVGPAPGAATFTTGRRARLVVVGGEQEGTLHVLDADGTAVLARHELGLVPRGLAVTADGRAAWVALAAQDEVVRIDLRSGRLTRRLATPPRPERLALAPDGRRLLLTHAGPDADRVSEIDLRRGTVRRLPAGPLPAAVGYTRRGRRLAVVGGAGQVVVLGPRPRRRAVGGAPRGLAVVGERAFTVDHLTGAVHRVTA</sequence>
<dbReference type="PROSITE" id="PS51318">
    <property type="entry name" value="TAT"/>
    <property type="match status" value="1"/>
</dbReference>
<accession>A0A2T4UGM2</accession>